<evidence type="ECO:0000256" key="1">
    <source>
        <dbReference type="SAM" id="MobiDB-lite"/>
    </source>
</evidence>
<name>A0A2P2M1D0_RHIMU</name>
<evidence type="ECO:0000313" key="2">
    <source>
        <dbReference type="EMBL" id="MBX24022.1"/>
    </source>
</evidence>
<sequence>MLAGETKAERRDQTAMSSLDQQKKTLNSHEINN</sequence>
<feature type="region of interest" description="Disordered" evidence="1">
    <location>
        <begin position="1"/>
        <end position="33"/>
    </location>
</feature>
<organism evidence="2">
    <name type="scientific">Rhizophora mucronata</name>
    <name type="common">Asiatic mangrove</name>
    <dbReference type="NCBI Taxonomy" id="61149"/>
    <lineage>
        <taxon>Eukaryota</taxon>
        <taxon>Viridiplantae</taxon>
        <taxon>Streptophyta</taxon>
        <taxon>Embryophyta</taxon>
        <taxon>Tracheophyta</taxon>
        <taxon>Spermatophyta</taxon>
        <taxon>Magnoliopsida</taxon>
        <taxon>eudicotyledons</taxon>
        <taxon>Gunneridae</taxon>
        <taxon>Pentapetalae</taxon>
        <taxon>rosids</taxon>
        <taxon>fabids</taxon>
        <taxon>Malpighiales</taxon>
        <taxon>Rhizophoraceae</taxon>
        <taxon>Rhizophora</taxon>
    </lineage>
</organism>
<feature type="compositionally biased region" description="Basic and acidic residues" evidence="1">
    <location>
        <begin position="1"/>
        <end position="13"/>
    </location>
</feature>
<accession>A0A2P2M1D0</accession>
<dbReference type="EMBL" id="GGEC01043538">
    <property type="protein sequence ID" value="MBX24022.1"/>
    <property type="molecule type" value="Transcribed_RNA"/>
</dbReference>
<protein>
    <submittedName>
        <fullName evidence="2">Uncharacterized protein</fullName>
    </submittedName>
</protein>
<dbReference type="AlphaFoldDB" id="A0A2P2M1D0"/>
<reference evidence="2" key="1">
    <citation type="submission" date="2018-02" db="EMBL/GenBank/DDBJ databases">
        <title>Rhizophora mucronata_Transcriptome.</title>
        <authorList>
            <person name="Meera S.P."/>
            <person name="Sreeshan A."/>
            <person name="Augustine A."/>
        </authorList>
    </citation>
    <scope>NUCLEOTIDE SEQUENCE</scope>
    <source>
        <tissue evidence="2">Leaf</tissue>
    </source>
</reference>
<proteinExistence type="predicted"/>
<feature type="compositionally biased region" description="Polar residues" evidence="1">
    <location>
        <begin position="14"/>
        <end position="33"/>
    </location>
</feature>